<protein>
    <submittedName>
        <fullName evidence="2">Uncharacterized protein</fullName>
    </submittedName>
</protein>
<accession>A0A0K2UJ05</accession>
<dbReference type="InterPro" id="IPR002110">
    <property type="entry name" value="Ankyrin_rpt"/>
</dbReference>
<evidence type="ECO:0000256" key="1">
    <source>
        <dbReference type="PROSITE-ProRule" id="PRU00023"/>
    </source>
</evidence>
<feature type="repeat" description="ANK" evidence="1">
    <location>
        <begin position="62"/>
        <end position="94"/>
    </location>
</feature>
<evidence type="ECO:0000313" key="2">
    <source>
        <dbReference type="EMBL" id="CDW38025.1"/>
    </source>
</evidence>
<dbReference type="OrthoDB" id="9984784at2759"/>
<dbReference type="Pfam" id="PF13606">
    <property type="entry name" value="Ank_3"/>
    <property type="match status" value="1"/>
</dbReference>
<dbReference type="InterPro" id="IPR036770">
    <property type="entry name" value="Ankyrin_rpt-contain_sf"/>
</dbReference>
<name>A0A0K2UJ05_LEPSM</name>
<reference evidence="2" key="1">
    <citation type="submission" date="2014-05" db="EMBL/GenBank/DDBJ databases">
        <authorList>
            <person name="Chronopoulou M."/>
        </authorList>
    </citation>
    <scope>NUCLEOTIDE SEQUENCE</scope>
    <source>
        <tissue evidence="2">Whole organism</tissue>
    </source>
</reference>
<keyword evidence="1" id="KW-0040">ANK repeat</keyword>
<dbReference type="PROSITE" id="PS50088">
    <property type="entry name" value="ANK_REPEAT"/>
    <property type="match status" value="1"/>
</dbReference>
<sequence>MENIFELWFISLRCECRIDILHSLIQGNFFKTINNRHILCIYYLFSRLTGNLKRINRLCPRTEESPLSIAVKKGSSEMIRLLCDLGADPDMKCMSSVIGQTYKTTPLLLARYLAHVRKRDESLRLLCSVVKNKWNFSLQIICLKRIRFLLREKYGREERMNQIIRSFHLTQDAKNHLTNYYLK</sequence>
<dbReference type="Gene3D" id="1.25.40.20">
    <property type="entry name" value="Ankyrin repeat-containing domain"/>
    <property type="match status" value="1"/>
</dbReference>
<dbReference type="EMBL" id="HACA01020664">
    <property type="protein sequence ID" value="CDW38025.1"/>
    <property type="molecule type" value="Transcribed_RNA"/>
</dbReference>
<dbReference type="AlphaFoldDB" id="A0A0K2UJ05"/>
<proteinExistence type="predicted"/>
<dbReference type="PROSITE" id="PS50297">
    <property type="entry name" value="ANK_REP_REGION"/>
    <property type="match status" value="1"/>
</dbReference>
<organism evidence="2">
    <name type="scientific">Lepeophtheirus salmonis</name>
    <name type="common">Salmon louse</name>
    <name type="synonym">Caligus salmonis</name>
    <dbReference type="NCBI Taxonomy" id="72036"/>
    <lineage>
        <taxon>Eukaryota</taxon>
        <taxon>Metazoa</taxon>
        <taxon>Ecdysozoa</taxon>
        <taxon>Arthropoda</taxon>
        <taxon>Crustacea</taxon>
        <taxon>Multicrustacea</taxon>
        <taxon>Hexanauplia</taxon>
        <taxon>Copepoda</taxon>
        <taxon>Siphonostomatoida</taxon>
        <taxon>Caligidae</taxon>
        <taxon>Lepeophtheirus</taxon>
    </lineage>
</organism>
<dbReference type="SUPFAM" id="SSF48403">
    <property type="entry name" value="Ankyrin repeat"/>
    <property type="match status" value="1"/>
</dbReference>